<dbReference type="Proteomes" id="UP000032702">
    <property type="component" value="Unassembled WGS sequence"/>
</dbReference>
<evidence type="ECO:0000313" key="2">
    <source>
        <dbReference type="Proteomes" id="UP000032702"/>
    </source>
</evidence>
<name>Q095F6_STIAD</name>
<sequence>MLVSIAMAALAKAGMKSNLQRGLKLAEGVRITPPRVVMMAGVGHGGQVVAVPVFQAGSIITTGGVASSMNPMSGMAAWAPKVAKSSSSRPSLTNRTLGDAELEKLLEKLPNWEKLQKLVGRRIPKPGTPEFAALKKELEEAG</sequence>
<evidence type="ECO:0000313" key="1">
    <source>
        <dbReference type="EMBL" id="EAU67375.1"/>
    </source>
</evidence>
<reference evidence="1 2" key="1">
    <citation type="submission" date="2006-04" db="EMBL/GenBank/DDBJ databases">
        <authorList>
            <person name="Nierman W.C."/>
        </authorList>
    </citation>
    <scope>NUCLEOTIDE SEQUENCE [LARGE SCALE GENOMIC DNA]</scope>
    <source>
        <strain evidence="1 2">DW4/3-1</strain>
    </source>
</reference>
<proteinExistence type="predicted"/>
<accession>Q095F6</accession>
<dbReference type="EMBL" id="AAMD01000034">
    <property type="protein sequence ID" value="EAU67375.1"/>
    <property type="molecule type" value="Genomic_DNA"/>
</dbReference>
<protein>
    <submittedName>
        <fullName evidence="1">Uncharacterized protein</fullName>
    </submittedName>
</protein>
<gene>
    <name evidence="1" type="ORF">STIAU_7936</name>
</gene>
<comment type="caution">
    <text evidence="1">The sequence shown here is derived from an EMBL/GenBank/DDBJ whole genome shotgun (WGS) entry which is preliminary data.</text>
</comment>
<dbReference type="RefSeq" id="WP_002613056.1">
    <property type="nucleotide sequence ID" value="NC_014623.1"/>
</dbReference>
<dbReference type="AlphaFoldDB" id="Q095F6"/>
<organism evidence="1 2">
    <name type="scientific">Stigmatella aurantiaca (strain DW4/3-1)</name>
    <dbReference type="NCBI Taxonomy" id="378806"/>
    <lineage>
        <taxon>Bacteria</taxon>
        <taxon>Pseudomonadati</taxon>
        <taxon>Myxococcota</taxon>
        <taxon>Myxococcia</taxon>
        <taxon>Myxococcales</taxon>
        <taxon>Cystobacterineae</taxon>
        <taxon>Archangiaceae</taxon>
        <taxon>Stigmatella</taxon>
    </lineage>
</organism>